<name>A0A1I6D2Y1_9PSEU</name>
<dbReference type="STRING" id="84724.SAMN04488564_101937"/>
<evidence type="ECO:0000313" key="3">
    <source>
        <dbReference type="Proteomes" id="UP000198583"/>
    </source>
</evidence>
<reference evidence="3" key="1">
    <citation type="submission" date="2016-10" db="EMBL/GenBank/DDBJ databases">
        <authorList>
            <person name="Varghese N."/>
            <person name="Submissions S."/>
        </authorList>
    </citation>
    <scope>NUCLEOTIDE SEQUENCE [LARGE SCALE GENOMIC DNA]</scope>
    <source>
        <strain evidence="3">DSM 44232</strain>
    </source>
</reference>
<dbReference type="AlphaFoldDB" id="A0A1I6D2Y1"/>
<keyword evidence="1" id="KW-1133">Transmembrane helix</keyword>
<dbReference type="OrthoDB" id="9812729at2"/>
<protein>
    <submittedName>
        <fullName evidence="2">Uncharacterized conserved protein, DUF58 family, contains vWF domain</fullName>
    </submittedName>
</protein>
<evidence type="ECO:0000256" key="1">
    <source>
        <dbReference type="SAM" id="Phobius"/>
    </source>
</evidence>
<accession>A0A1I6D2Y1</accession>
<gene>
    <name evidence="2" type="ORF">SAMN04488564_101937</name>
</gene>
<proteinExistence type="predicted"/>
<keyword evidence="1" id="KW-0812">Transmembrane</keyword>
<dbReference type="PANTHER" id="PTHR34351">
    <property type="entry name" value="SLR1927 PROTEIN-RELATED"/>
    <property type="match status" value="1"/>
</dbReference>
<organism evidence="2 3">
    <name type="scientific">Lentzea waywayandensis</name>
    <dbReference type="NCBI Taxonomy" id="84724"/>
    <lineage>
        <taxon>Bacteria</taxon>
        <taxon>Bacillati</taxon>
        <taxon>Actinomycetota</taxon>
        <taxon>Actinomycetes</taxon>
        <taxon>Pseudonocardiales</taxon>
        <taxon>Pseudonocardiaceae</taxon>
        <taxon>Lentzea</taxon>
    </lineage>
</organism>
<keyword evidence="3" id="KW-1185">Reference proteome</keyword>
<sequence>MGRLLEAVSPSGRLLAAVAAGTWVLGAVLGWDEFVLLGATGVLLLALACGLTLGRGAVRVRVDVTKRRLQPDESTRCTVEVEHHGRRSLFAPEVELPIGKDRVEVFDRGREIEIAGLKRGVIAVGPATTVRGDPLGLVRRTVGMTEVVELFVHPLTVPLAPLGTGLLRDLEGCTTNDVSMSDLAFHALREYAPGDDRRHIHWRSTAKLAASTQDGRFLVRQYLDTRRAHIVVIVDGAERSYSDPEVFEMALSAGASVVKRAAADEIDTTVVAAGHVSGRGGGQHVLDVFARAELGGPGLAGAATRAVAAAPDATLVVIITSARHSYADLRVAASAFSPEVRKVVLRVDPAEHTRRAASTSFTVLTLRQLGDLPGLLAGGTLQ</sequence>
<dbReference type="EMBL" id="FOYL01000001">
    <property type="protein sequence ID" value="SFQ99829.1"/>
    <property type="molecule type" value="Genomic_DNA"/>
</dbReference>
<evidence type="ECO:0000313" key="2">
    <source>
        <dbReference type="EMBL" id="SFQ99829.1"/>
    </source>
</evidence>
<feature type="transmembrane region" description="Helical" evidence="1">
    <location>
        <begin position="12"/>
        <end position="31"/>
    </location>
</feature>
<dbReference type="Proteomes" id="UP000198583">
    <property type="component" value="Unassembled WGS sequence"/>
</dbReference>
<feature type="transmembrane region" description="Helical" evidence="1">
    <location>
        <begin position="37"/>
        <end position="58"/>
    </location>
</feature>
<dbReference type="RefSeq" id="WP_093588428.1">
    <property type="nucleotide sequence ID" value="NZ_FOYL01000001.1"/>
</dbReference>
<keyword evidence="1" id="KW-0472">Membrane</keyword>